<dbReference type="PANTHER" id="PTHR33332">
    <property type="entry name" value="REVERSE TRANSCRIPTASE DOMAIN-CONTAINING PROTEIN"/>
    <property type="match status" value="1"/>
</dbReference>
<dbReference type="OrthoDB" id="10063195at2759"/>
<dbReference type="Proteomes" id="UP000233556">
    <property type="component" value="Unassembled WGS sequence"/>
</dbReference>
<gene>
    <name evidence="1" type="ORF">llap_10861</name>
</gene>
<proteinExistence type="predicted"/>
<evidence type="ECO:0000313" key="1">
    <source>
        <dbReference type="EMBL" id="PKU38837.1"/>
    </source>
</evidence>
<evidence type="ECO:0000313" key="2">
    <source>
        <dbReference type="Proteomes" id="UP000233556"/>
    </source>
</evidence>
<dbReference type="EMBL" id="KZ506642">
    <property type="protein sequence ID" value="PKU38837.1"/>
    <property type="molecule type" value="Genomic_DNA"/>
</dbReference>
<sequence>MGLCVHPLRIQGRVPIEVKWLSSLEDLSEKPKVLPLVHNNSVLIVFAFLHTWKSDLDRLEKWACVNLMKFNQAKCLFNIPDSKMARFTLTYYKVSVVKLFACWMRMISDVVCLDFNKAFDIVFHNILIVIPVFKKSKKEDPGDYRPVSLAFIPAKVMEQLILDVISKHVEERKVIKDSQHGFTKGKTCLTSLIAIYDRMTGWIDRGRAVNVVYLYFSNSFDTVSLTVESEGPVLFNVFINDLDEGTENTLIKFVDDTKLGGVAESPEGCAIIQQELTG</sequence>
<organism evidence="1 2">
    <name type="scientific">Limosa lapponica baueri</name>
    <dbReference type="NCBI Taxonomy" id="1758121"/>
    <lineage>
        <taxon>Eukaryota</taxon>
        <taxon>Metazoa</taxon>
        <taxon>Chordata</taxon>
        <taxon>Craniata</taxon>
        <taxon>Vertebrata</taxon>
        <taxon>Euteleostomi</taxon>
        <taxon>Archelosauria</taxon>
        <taxon>Archosauria</taxon>
        <taxon>Dinosauria</taxon>
        <taxon>Saurischia</taxon>
        <taxon>Theropoda</taxon>
        <taxon>Coelurosauria</taxon>
        <taxon>Aves</taxon>
        <taxon>Neognathae</taxon>
        <taxon>Neoaves</taxon>
        <taxon>Charadriiformes</taxon>
        <taxon>Scolopacidae</taxon>
        <taxon>Limosa</taxon>
    </lineage>
</organism>
<reference evidence="2" key="1">
    <citation type="submission" date="2017-11" db="EMBL/GenBank/DDBJ databases">
        <authorList>
            <person name="Lima N.C."/>
            <person name="Parody-Merino A.M."/>
            <person name="Battley P.F."/>
            <person name="Fidler A.E."/>
            <person name="Prosdocimi F."/>
        </authorList>
    </citation>
    <scope>NUCLEOTIDE SEQUENCE [LARGE SCALE GENOMIC DNA]</scope>
</reference>
<name>A0A2I0TYD5_LIMLA</name>
<accession>A0A2I0TYD5</accession>
<protein>
    <submittedName>
        <fullName evidence="1">Uncharacterized protein</fullName>
    </submittedName>
</protein>
<dbReference type="AlphaFoldDB" id="A0A2I0TYD5"/>
<reference evidence="2" key="2">
    <citation type="submission" date="2017-12" db="EMBL/GenBank/DDBJ databases">
        <title>Genome sequence of the Bar-tailed Godwit (Limosa lapponica baueri).</title>
        <authorList>
            <person name="Lima N.C.B."/>
            <person name="Parody-Merino A.M."/>
            <person name="Battley P.F."/>
            <person name="Fidler A.E."/>
            <person name="Prosdocimi F."/>
        </authorList>
    </citation>
    <scope>NUCLEOTIDE SEQUENCE [LARGE SCALE GENOMIC DNA]</scope>
</reference>
<keyword evidence="2" id="KW-1185">Reference proteome</keyword>